<gene>
    <name evidence="1" type="ORF">ACOLOM_LOCUS4885</name>
</gene>
<protein>
    <submittedName>
        <fullName evidence="1">12611_t:CDS:1</fullName>
    </submittedName>
</protein>
<sequence length="288" mass="32425">MRKDLVHEVRRLSRPLSSSNREVLILSGVQAKLFLTKMDVLPTELIQEILQYFKVDMVSPTIAEEAAWKELYGIPNWWSRKGHSQSDAEDEYSREDLTAHYKAVLPLRLVNRLFNDFLTSFIYQELNLFELNNEIDYEVVTRYGTHIRTLRAGLVLKGGLSNEPRLIQILSLCSNIHSVGLYHLLSADSSSSSSSSEASAMAVVFSSISRRIRSIGHRQAKSKGVPPPSPPTTLVEAIKSSIQSKNLRSIGFYYPGIYNILQSIDGSHQALIYDVATSDQAKVIKRLD</sequence>
<dbReference type="EMBL" id="CAJVPT010008449">
    <property type="protein sequence ID" value="CAG8551843.1"/>
    <property type="molecule type" value="Genomic_DNA"/>
</dbReference>
<evidence type="ECO:0000313" key="1">
    <source>
        <dbReference type="EMBL" id="CAG8551843.1"/>
    </source>
</evidence>
<reference evidence="1" key="1">
    <citation type="submission" date="2021-06" db="EMBL/GenBank/DDBJ databases">
        <authorList>
            <person name="Kallberg Y."/>
            <person name="Tangrot J."/>
            <person name="Rosling A."/>
        </authorList>
    </citation>
    <scope>NUCLEOTIDE SEQUENCE</scope>
    <source>
        <strain evidence="1">CL356</strain>
    </source>
</reference>
<name>A0ACA9M080_9GLOM</name>
<comment type="caution">
    <text evidence="1">The sequence shown here is derived from an EMBL/GenBank/DDBJ whole genome shotgun (WGS) entry which is preliminary data.</text>
</comment>
<organism evidence="1 2">
    <name type="scientific">Acaulospora colombiana</name>
    <dbReference type="NCBI Taxonomy" id="27376"/>
    <lineage>
        <taxon>Eukaryota</taxon>
        <taxon>Fungi</taxon>
        <taxon>Fungi incertae sedis</taxon>
        <taxon>Mucoromycota</taxon>
        <taxon>Glomeromycotina</taxon>
        <taxon>Glomeromycetes</taxon>
        <taxon>Diversisporales</taxon>
        <taxon>Acaulosporaceae</taxon>
        <taxon>Acaulospora</taxon>
    </lineage>
</organism>
<evidence type="ECO:0000313" key="2">
    <source>
        <dbReference type="Proteomes" id="UP000789525"/>
    </source>
</evidence>
<feature type="non-terminal residue" evidence="1">
    <location>
        <position position="288"/>
    </location>
</feature>
<dbReference type="Proteomes" id="UP000789525">
    <property type="component" value="Unassembled WGS sequence"/>
</dbReference>
<proteinExistence type="predicted"/>
<accession>A0ACA9M080</accession>
<keyword evidence="2" id="KW-1185">Reference proteome</keyword>